<gene>
    <name evidence="1" type="ORF">CLV42_10495</name>
</gene>
<reference evidence="1 2" key="1">
    <citation type="submission" date="2018-03" db="EMBL/GenBank/DDBJ databases">
        <title>Genomic Encyclopedia of Archaeal and Bacterial Type Strains, Phase II (KMG-II): from individual species to whole genera.</title>
        <authorList>
            <person name="Goeker M."/>
        </authorList>
    </citation>
    <scope>NUCLEOTIDE SEQUENCE [LARGE SCALE GENOMIC DNA]</scope>
    <source>
        <strain evidence="1 2">DSM 18107</strain>
    </source>
</reference>
<protein>
    <submittedName>
        <fullName evidence="1">Uncharacterized protein</fullName>
    </submittedName>
</protein>
<dbReference type="AlphaFoldDB" id="A0A2P8GCV4"/>
<dbReference type="Proteomes" id="UP000240978">
    <property type="component" value="Unassembled WGS sequence"/>
</dbReference>
<dbReference type="EMBL" id="PYGK01000004">
    <property type="protein sequence ID" value="PSL31799.1"/>
    <property type="molecule type" value="Genomic_DNA"/>
</dbReference>
<evidence type="ECO:0000313" key="2">
    <source>
        <dbReference type="Proteomes" id="UP000240978"/>
    </source>
</evidence>
<accession>A0A2P8GCV4</accession>
<evidence type="ECO:0000313" key="1">
    <source>
        <dbReference type="EMBL" id="PSL31799.1"/>
    </source>
</evidence>
<comment type="caution">
    <text evidence="1">The sequence shown here is derived from an EMBL/GenBank/DDBJ whole genome shotgun (WGS) entry which is preliminary data.</text>
</comment>
<organism evidence="1 2">
    <name type="scientific">Chitinophaga ginsengisoli</name>
    <dbReference type="NCBI Taxonomy" id="363837"/>
    <lineage>
        <taxon>Bacteria</taxon>
        <taxon>Pseudomonadati</taxon>
        <taxon>Bacteroidota</taxon>
        <taxon>Chitinophagia</taxon>
        <taxon>Chitinophagales</taxon>
        <taxon>Chitinophagaceae</taxon>
        <taxon>Chitinophaga</taxon>
    </lineage>
</organism>
<keyword evidence="2" id="KW-1185">Reference proteome</keyword>
<sequence>MGFTLNKTRDLQTSTKSFEKKFKKSTANVWAGINGGIH</sequence>
<name>A0A2P8GCV4_9BACT</name>
<proteinExistence type="predicted"/>